<organism evidence="2 3">
    <name type="scientific">Clavelina lepadiformis</name>
    <name type="common">Light-bulb sea squirt</name>
    <name type="synonym">Ascidia lepadiformis</name>
    <dbReference type="NCBI Taxonomy" id="159417"/>
    <lineage>
        <taxon>Eukaryota</taxon>
        <taxon>Metazoa</taxon>
        <taxon>Chordata</taxon>
        <taxon>Tunicata</taxon>
        <taxon>Ascidiacea</taxon>
        <taxon>Aplousobranchia</taxon>
        <taxon>Clavelinidae</taxon>
        <taxon>Clavelina</taxon>
    </lineage>
</organism>
<feature type="compositionally biased region" description="Low complexity" evidence="1">
    <location>
        <begin position="299"/>
        <end position="312"/>
    </location>
</feature>
<proteinExistence type="predicted"/>
<feature type="compositionally biased region" description="Polar residues" evidence="1">
    <location>
        <begin position="321"/>
        <end position="338"/>
    </location>
</feature>
<evidence type="ECO:0000256" key="1">
    <source>
        <dbReference type="SAM" id="MobiDB-lite"/>
    </source>
</evidence>
<evidence type="ECO:0008006" key="4">
    <source>
        <dbReference type="Google" id="ProtNLM"/>
    </source>
</evidence>
<keyword evidence="3" id="KW-1185">Reference proteome</keyword>
<feature type="region of interest" description="Disordered" evidence="1">
    <location>
        <begin position="1"/>
        <end position="111"/>
    </location>
</feature>
<feature type="compositionally biased region" description="Polar residues" evidence="1">
    <location>
        <begin position="265"/>
        <end position="298"/>
    </location>
</feature>
<feature type="region of interest" description="Disordered" evidence="1">
    <location>
        <begin position="265"/>
        <end position="352"/>
    </location>
</feature>
<evidence type="ECO:0000313" key="2">
    <source>
        <dbReference type="EMBL" id="CAK8693900.1"/>
    </source>
</evidence>
<protein>
    <recommendedName>
        <fullName evidence="4">TIR domain-containing protein</fullName>
    </recommendedName>
</protein>
<reference evidence="2 3" key="1">
    <citation type="submission" date="2024-02" db="EMBL/GenBank/DDBJ databases">
        <authorList>
            <person name="Daric V."/>
            <person name="Darras S."/>
        </authorList>
    </citation>
    <scope>NUCLEOTIDE SEQUENCE [LARGE SCALE GENOMIC DNA]</scope>
</reference>
<sequence length="352" mass="38897">MSAGSQEVTIHEDDNVLTRPSDLPDEMRTFTQNSDEVRSWDDETGYTHAEGVERGGNSIDVHGSGGGTSPISEVPCTSCSHDDSRDSEEETAPKTTGKSSNFLSKSDLQSSSPEVDFGIFVHEENSDDSARISRKITKCGYRVLKYEEFFCAQSTHAEKCLNFLENCYCVLWIASPNSAADSGYMKYHRDAGLHDAIMKSSIHDVNKFSVVVPENYINVKHIIPRELDMYVPICEDEMFPFRIHATIRKVKSAGDYYRAFQSPSVGSIQPSTSHMPSCSYSTPNFHSQINTSDNLHFQPSSNSPTTSTPRESPVGEERSQTSDSFASSKLSPPQADTESSSDEYLTADEGNS</sequence>
<feature type="compositionally biased region" description="Polar residues" evidence="1">
    <location>
        <begin position="93"/>
        <end position="111"/>
    </location>
</feature>
<evidence type="ECO:0000313" key="3">
    <source>
        <dbReference type="Proteomes" id="UP001642483"/>
    </source>
</evidence>
<gene>
    <name evidence="2" type="ORF">CVLEPA_LOCUS27187</name>
</gene>
<dbReference type="Proteomes" id="UP001642483">
    <property type="component" value="Unassembled WGS sequence"/>
</dbReference>
<dbReference type="EMBL" id="CAWYQH010000141">
    <property type="protein sequence ID" value="CAK8693900.1"/>
    <property type="molecule type" value="Genomic_DNA"/>
</dbReference>
<accession>A0ABP0GUF3</accession>
<feature type="compositionally biased region" description="Polar residues" evidence="1">
    <location>
        <begin position="69"/>
        <end position="79"/>
    </location>
</feature>
<comment type="caution">
    <text evidence="2">The sequence shown here is derived from an EMBL/GenBank/DDBJ whole genome shotgun (WGS) entry which is preliminary data.</text>
</comment>
<name>A0ABP0GUF3_CLALP</name>